<comment type="caution">
    <text evidence="2">The sequence shown here is derived from an EMBL/GenBank/DDBJ whole genome shotgun (WGS) entry which is preliminary data.</text>
</comment>
<evidence type="ECO:0000313" key="3">
    <source>
        <dbReference type="Proteomes" id="UP000324800"/>
    </source>
</evidence>
<gene>
    <name evidence="2" type="ORF">EZS28_001722</name>
</gene>
<feature type="region of interest" description="Disordered" evidence="1">
    <location>
        <begin position="1"/>
        <end position="33"/>
    </location>
</feature>
<accession>A0A5J4X666</accession>
<sequence>QQHTTNISYEIELTTGTDEDMSTNDQQKKNEQLESRSWEVYSLYRPGVDGKVALAMNKEVTMRIIRATLLDTLQMEK</sequence>
<organism evidence="2 3">
    <name type="scientific">Streblomastix strix</name>
    <dbReference type="NCBI Taxonomy" id="222440"/>
    <lineage>
        <taxon>Eukaryota</taxon>
        <taxon>Metamonada</taxon>
        <taxon>Preaxostyla</taxon>
        <taxon>Oxymonadida</taxon>
        <taxon>Streblomastigidae</taxon>
        <taxon>Streblomastix</taxon>
    </lineage>
</organism>
<proteinExistence type="predicted"/>
<name>A0A5J4X666_9EUKA</name>
<reference evidence="2 3" key="1">
    <citation type="submission" date="2019-03" db="EMBL/GenBank/DDBJ databases">
        <title>Single cell metagenomics reveals metabolic interactions within the superorganism composed of flagellate Streblomastix strix and complex community of Bacteroidetes bacteria on its surface.</title>
        <authorList>
            <person name="Treitli S.C."/>
            <person name="Kolisko M."/>
            <person name="Husnik F."/>
            <person name="Keeling P."/>
            <person name="Hampl V."/>
        </authorList>
    </citation>
    <scope>NUCLEOTIDE SEQUENCE [LARGE SCALE GENOMIC DNA]</scope>
    <source>
        <strain evidence="2">ST1C</strain>
    </source>
</reference>
<dbReference type="AlphaFoldDB" id="A0A5J4X666"/>
<evidence type="ECO:0000256" key="1">
    <source>
        <dbReference type="SAM" id="MobiDB-lite"/>
    </source>
</evidence>
<feature type="non-terminal residue" evidence="2">
    <location>
        <position position="1"/>
    </location>
</feature>
<dbReference type="Proteomes" id="UP000324800">
    <property type="component" value="Unassembled WGS sequence"/>
</dbReference>
<protein>
    <submittedName>
        <fullName evidence="2">Uncharacterized protein</fullName>
    </submittedName>
</protein>
<dbReference type="EMBL" id="SNRW01000192">
    <property type="protein sequence ID" value="KAA6402747.1"/>
    <property type="molecule type" value="Genomic_DNA"/>
</dbReference>
<evidence type="ECO:0000313" key="2">
    <source>
        <dbReference type="EMBL" id="KAA6402747.1"/>
    </source>
</evidence>